<feature type="domain" description="HTH cro/C1-type" evidence="2">
    <location>
        <begin position="8"/>
        <end position="63"/>
    </location>
</feature>
<protein>
    <submittedName>
        <fullName evidence="3">Helix-turn-helix transcriptional regulator</fullName>
    </submittedName>
</protein>
<organism evidence="3 4">
    <name type="scientific">Cohnella xylanilytica</name>
    <dbReference type="NCBI Taxonomy" id="557555"/>
    <lineage>
        <taxon>Bacteria</taxon>
        <taxon>Bacillati</taxon>
        <taxon>Bacillota</taxon>
        <taxon>Bacilli</taxon>
        <taxon>Bacillales</taxon>
        <taxon>Paenibacillaceae</taxon>
        <taxon>Cohnella</taxon>
    </lineage>
</organism>
<accession>A0A841U5R9</accession>
<comment type="caution">
    <text evidence="3">The sequence shown here is derived from an EMBL/GenBank/DDBJ whole genome shotgun (WGS) entry which is preliminary data.</text>
</comment>
<evidence type="ECO:0000313" key="3">
    <source>
        <dbReference type="EMBL" id="MBB6694418.1"/>
    </source>
</evidence>
<dbReference type="Gene3D" id="1.10.260.40">
    <property type="entry name" value="lambda repressor-like DNA-binding domains"/>
    <property type="match status" value="1"/>
</dbReference>
<evidence type="ECO:0000259" key="2">
    <source>
        <dbReference type="PROSITE" id="PS50943"/>
    </source>
</evidence>
<dbReference type="SUPFAM" id="SSF47413">
    <property type="entry name" value="lambda repressor-like DNA-binding domains"/>
    <property type="match status" value="1"/>
</dbReference>
<dbReference type="RefSeq" id="WP_185138385.1">
    <property type="nucleotide sequence ID" value="NZ_JACJVR010000090.1"/>
</dbReference>
<evidence type="ECO:0000313" key="4">
    <source>
        <dbReference type="Proteomes" id="UP000553776"/>
    </source>
</evidence>
<dbReference type="Pfam" id="PF01381">
    <property type="entry name" value="HTH_3"/>
    <property type="match status" value="1"/>
</dbReference>
<reference evidence="3 4" key="1">
    <citation type="submission" date="2020-08" db="EMBL/GenBank/DDBJ databases">
        <title>Cohnella phylogeny.</title>
        <authorList>
            <person name="Dunlap C."/>
        </authorList>
    </citation>
    <scope>NUCLEOTIDE SEQUENCE [LARGE SCALE GENOMIC DNA]</scope>
    <source>
        <strain evidence="3 4">DSM 25239</strain>
    </source>
</reference>
<name>A0A841U5R9_9BACL</name>
<dbReference type="CDD" id="cd00093">
    <property type="entry name" value="HTH_XRE"/>
    <property type="match status" value="1"/>
</dbReference>
<dbReference type="Proteomes" id="UP000553776">
    <property type="component" value="Unassembled WGS sequence"/>
</dbReference>
<dbReference type="PROSITE" id="PS50943">
    <property type="entry name" value="HTH_CROC1"/>
    <property type="match status" value="1"/>
</dbReference>
<dbReference type="InterPro" id="IPR010982">
    <property type="entry name" value="Lambda_DNA-bd_dom_sf"/>
</dbReference>
<dbReference type="EMBL" id="JACJVR010000090">
    <property type="protein sequence ID" value="MBB6694418.1"/>
    <property type="molecule type" value="Genomic_DNA"/>
</dbReference>
<proteinExistence type="predicted"/>
<dbReference type="PANTHER" id="PTHR46558">
    <property type="entry name" value="TRACRIPTIONAL REGULATORY PROTEIN-RELATED-RELATED"/>
    <property type="match status" value="1"/>
</dbReference>
<dbReference type="AlphaFoldDB" id="A0A841U5R9"/>
<dbReference type="GO" id="GO:0003677">
    <property type="term" value="F:DNA binding"/>
    <property type="evidence" value="ECO:0007669"/>
    <property type="project" value="UniProtKB-KW"/>
</dbReference>
<dbReference type="PANTHER" id="PTHR46558:SF14">
    <property type="entry name" value="HTH-TYPE TRANSCRIPTIONAL REGULATOR ANSR"/>
    <property type="match status" value="1"/>
</dbReference>
<dbReference type="SMART" id="SM00530">
    <property type="entry name" value="HTH_XRE"/>
    <property type="match status" value="1"/>
</dbReference>
<dbReference type="InterPro" id="IPR001387">
    <property type="entry name" value="Cro/C1-type_HTH"/>
</dbReference>
<keyword evidence="1" id="KW-0238">DNA-binding</keyword>
<sequence length="116" mass="13377">MSVLGNRLKTEREKRGWTKKYASEKLGLKRVSTYANYEYGIRDPDTEMLAKMAELYETTTDYLLGHEEIKNTADVISNDIIELLDSNKIGKINGKIITSDDRDRAIEMLKLMFPNK</sequence>
<evidence type="ECO:0000256" key="1">
    <source>
        <dbReference type="ARBA" id="ARBA00023125"/>
    </source>
</evidence>
<keyword evidence="4" id="KW-1185">Reference proteome</keyword>
<gene>
    <name evidence="3" type="ORF">H7B90_23760</name>
</gene>